<dbReference type="SUPFAM" id="SSF53659">
    <property type="entry name" value="Isocitrate/Isopropylmalate dehydrogenase-like"/>
    <property type="match status" value="1"/>
</dbReference>
<protein>
    <recommendedName>
        <fullName evidence="8 10">Phosphate acyltransferase</fullName>
        <ecNumber evidence="8 10">2.3.1.274</ecNumber>
    </recommendedName>
    <alternativeName>
        <fullName evidence="10">Acyl-ACP phosphotransacylase</fullName>
    </alternativeName>
    <alternativeName>
        <fullName evidence="10">Acyl-[acyl-carrier-protein]--phosphate acyltransferase</fullName>
    </alternativeName>
    <alternativeName>
        <fullName evidence="10">Phosphate-acyl-ACP acyltransferase</fullName>
    </alternativeName>
</protein>
<organism evidence="11 12">
    <name type="scientific">Natranaerovirga hydrolytica</name>
    <dbReference type="NCBI Taxonomy" id="680378"/>
    <lineage>
        <taxon>Bacteria</taxon>
        <taxon>Bacillati</taxon>
        <taxon>Bacillota</taxon>
        <taxon>Clostridia</taxon>
        <taxon>Lachnospirales</taxon>
        <taxon>Natranaerovirgaceae</taxon>
        <taxon>Natranaerovirga</taxon>
    </lineage>
</organism>
<evidence type="ECO:0000313" key="11">
    <source>
        <dbReference type="EMBL" id="TCK98314.1"/>
    </source>
</evidence>
<dbReference type="UniPathway" id="UPA00085"/>
<dbReference type="OrthoDB" id="9806408at2"/>
<dbReference type="Pfam" id="PF02504">
    <property type="entry name" value="FA_synthesis"/>
    <property type="match status" value="1"/>
</dbReference>
<keyword evidence="6 10" id="KW-0594">Phospholipid biosynthesis</keyword>
<evidence type="ECO:0000256" key="2">
    <source>
        <dbReference type="ARBA" id="ARBA00022490"/>
    </source>
</evidence>
<dbReference type="GO" id="GO:0008654">
    <property type="term" value="P:phospholipid biosynthetic process"/>
    <property type="evidence" value="ECO:0007669"/>
    <property type="project" value="UniProtKB-KW"/>
</dbReference>
<dbReference type="InterPro" id="IPR003664">
    <property type="entry name" value="FA_synthesis"/>
</dbReference>
<comment type="pathway">
    <text evidence="10">Lipid metabolism; phospholipid metabolism.</text>
</comment>
<comment type="subcellular location">
    <subcellularLocation>
        <location evidence="10">Cytoplasm</location>
    </subcellularLocation>
    <text evidence="10">Associated with the membrane possibly through PlsY.</text>
</comment>
<keyword evidence="7 10" id="KW-1208">Phospholipid metabolism</keyword>
<evidence type="ECO:0000256" key="5">
    <source>
        <dbReference type="ARBA" id="ARBA00023098"/>
    </source>
</evidence>
<accession>A0A4R1N2S8</accession>
<keyword evidence="3 10" id="KW-0444">Lipid biosynthesis</keyword>
<dbReference type="PANTHER" id="PTHR30100">
    <property type="entry name" value="FATTY ACID/PHOSPHOLIPID SYNTHESIS PROTEIN PLSX"/>
    <property type="match status" value="1"/>
</dbReference>
<comment type="similarity">
    <text evidence="10">Belongs to the PlsX family.</text>
</comment>
<dbReference type="GO" id="GO:0043811">
    <property type="term" value="F:phosphate:acyl-[acyl carrier protein] acyltransferase activity"/>
    <property type="evidence" value="ECO:0007669"/>
    <property type="project" value="UniProtKB-UniRule"/>
</dbReference>
<evidence type="ECO:0000313" key="12">
    <source>
        <dbReference type="Proteomes" id="UP000294545"/>
    </source>
</evidence>
<keyword evidence="12" id="KW-1185">Reference proteome</keyword>
<gene>
    <name evidence="10" type="primary">plsX</name>
    <name evidence="11" type="ORF">EDC19_0734</name>
</gene>
<comment type="function">
    <text evidence="10">Catalyzes the reversible formation of acyl-phosphate (acyl-PO(4)) from acyl-[acyl-carrier-protein] (acyl-ACP). This enzyme utilizes acyl-ACP as fatty acyl donor, but not acyl-CoA.</text>
</comment>
<comment type="catalytic activity">
    <reaction evidence="1 10">
        <text>a fatty acyl-[ACP] + phosphate = an acyl phosphate + holo-[ACP]</text>
        <dbReference type="Rhea" id="RHEA:42292"/>
        <dbReference type="Rhea" id="RHEA-COMP:9685"/>
        <dbReference type="Rhea" id="RHEA-COMP:14125"/>
        <dbReference type="ChEBI" id="CHEBI:43474"/>
        <dbReference type="ChEBI" id="CHEBI:59918"/>
        <dbReference type="ChEBI" id="CHEBI:64479"/>
        <dbReference type="ChEBI" id="CHEBI:138651"/>
        <dbReference type="EC" id="2.3.1.274"/>
    </reaction>
</comment>
<dbReference type="NCBIfam" id="TIGR00182">
    <property type="entry name" value="plsX"/>
    <property type="match status" value="1"/>
</dbReference>
<keyword evidence="2 10" id="KW-0963">Cytoplasm</keyword>
<dbReference type="Gene3D" id="3.40.718.10">
    <property type="entry name" value="Isopropylmalate Dehydrogenase"/>
    <property type="match status" value="1"/>
</dbReference>
<comment type="subunit">
    <text evidence="9 10">Homodimer. Probably interacts with PlsY.</text>
</comment>
<evidence type="ECO:0000256" key="7">
    <source>
        <dbReference type="ARBA" id="ARBA00023264"/>
    </source>
</evidence>
<dbReference type="InterPro" id="IPR012281">
    <property type="entry name" value="Phospholipid_synth_PlsX-like"/>
</dbReference>
<evidence type="ECO:0000256" key="3">
    <source>
        <dbReference type="ARBA" id="ARBA00022516"/>
    </source>
</evidence>
<dbReference type="EMBL" id="SMGQ01000011">
    <property type="protein sequence ID" value="TCK98314.1"/>
    <property type="molecule type" value="Genomic_DNA"/>
</dbReference>
<evidence type="ECO:0000256" key="8">
    <source>
        <dbReference type="ARBA" id="ARBA00024069"/>
    </source>
</evidence>
<comment type="caution">
    <text evidence="11">The sequence shown here is derived from an EMBL/GenBank/DDBJ whole genome shotgun (WGS) entry which is preliminary data.</text>
</comment>
<evidence type="ECO:0000256" key="4">
    <source>
        <dbReference type="ARBA" id="ARBA00022679"/>
    </source>
</evidence>
<dbReference type="Proteomes" id="UP000294545">
    <property type="component" value="Unassembled WGS sequence"/>
</dbReference>
<dbReference type="EC" id="2.3.1.274" evidence="8 10"/>
<dbReference type="GO" id="GO:0005737">
    <property type="term" value="C:cytoplasm"/>
    <property type="evidence" value="ECO:0007669"/>
    <property type="project" value="UniProtKB-SubCell"/>
</dbReference>
<dbReference type="GO" id="GO:0006633">
    <property type="term" value="P:fatty acid biosynthetic process"/>
    <property type="evidence" value="ECO:0007669"/>
    <property type="project" value="UniProtKB-UniRule"/>
</dbReference>
<dbReference type="RefSeq" id="WP_132280656.1">
    <property type="nucleotide sequence ID" value="NZ_SMGQ01000011.1"/>
</dbReference>
<evidence type="ECO:0000256" key="6">
    <source>
        <dbReference type="ARBA" id="ARBA00023209"/>
    </source>
</evidence>
<evidence type="ECO:0000256" key="9">
    <source>
        <dbReference type="ARBA" id="ARBA00046608"/>
    </source>
</evidence>
<evidence type="ECO:0000256" key="10">
    <source>
        <dbReference type="HAMAP-Rule" id="MF_00019"/>
    </source>
</evidence>
<keyword evidence="4 10" id="KW-0808">Transferase</keyword>
<keyword evidence="11" id="KW-0012">Acyltransferase</keyword>
<dbReference type="AlphaFoldDB" id="A0A4R1N2S8"/>
<reference evidence="11 12" key="1">
    <citation type="submission" date="2019-03" db="EMBL/GenBank/DDBJ databases">
        <title>Genomic Encyclopedia of Type Strains, Phase IV (KMG-IV): sequencing the most valuable type-strain genomes for metagenomic binning, comparative biology and taxonomic classification.</title>
        <authorList>
            <person name="Goeker M."/>
        </authorList>
    </citation>
    <scope>NUCLEOTIDE SEQUENCE [LARGE SCALE GENOMIC DNA]</scope>
    <source>
        <strain evidence="11 12">DSM 24176</strain>
    </source>
</reference>
<evidence type="ECO:0000256" key="1">
    <source>
        <dbReference type="ARBA" id="ARBA00001232"/>
    </source>
</evidence>
<dbReference type="PIRSF" id="PIRSF002465">
    <property type="entry name" value="Phsphlp_syn_PlsX"/>
    <property type="match status" value="1"/>
</dbReference>
<proteinExistence type="inferred from homology"/>
<sequence length="331" mass="35950">MDNMTNIALDAMGGDNAPQAMVKGALDALDHSKDIKIFLVGKKELINKELEQYTYDKTRLEIVHANEVIDTDESPVMAIRKKKDSSLVQGLQLVKDKKVEAFVSSGNTGAVLAGGTFIVGRIKGIDRPALAPLIPTKKGVSLLIDCGANVDAKPSYLVQFAKMGSIYMENVLGIEQPKIGLINIGEEETKGNTLTKETYPLLKEEPIHFVGNVEAREIPSGKADVLVCDAFVGNILLKYTEGLGLTLFGFVKEAIMTNMKSKIGGVLLKKPLKAMAKRFDYTEYGGAPLLGLEGLVVKAHGSADAKVIKNTILQCKKFSNMKINEKIKEKI</sequence>
<dbReference type="PANTHER" id="PTHR30100:SF1">
    <property type="entry name" value="PHOSPHATE ACYLTRANSFERASE"/>
    <property type="match status" value="1"/>
</dbReference>
<keyword evidence="5 10" id="KW-0443">Lipid metabolism</keyword>
<dbReference type="HAMAP" id="MF_00019">
    <property type="entry name" value="PlsX"/>
    <property type="match status" value="1"/>
</dbReference>
<name>A0A4R1N2S8_9FIRM</name>